<dbReference type="SUPFAM" id="SSF46785">
    <property type="entry name" value="Winged helix' DNA-binding domain"/>
    <property type="match status" value="1"/>
</dbReference>
<accession>A0A926P3L7</accession>
<feature type="domain" description="HTH marR-type" evidence="4">
    <location>
        <begin position="19"/>
        <end position="152"/>
    </location>
</feature>
<evidence type="ECO:0000313" key="6">
    <source>
        <dbReference type="Proteomes" id="UP000598467"/>
    </source>
</evidence>
<dbReference type="EMBL" id="JABFCZ010000007">
    <property type="protein sequence ID" value="MBD1546047.1"/>
    <property type="molecule type" value="Genomic_DNA"/>
</dbReference>
<dbReference type="PANTHER" id="PTHR42756:SF1">
    <property type="entry name" value="TRANSCRIPTIONAL REPRESSOR OF EMRAB OPERON"/>
    <property type="match status" value="1"/>
</dbReference>
<keyword evidence="2" id="KW-0238">DNA-binding</keyword>
<gene>
    <name evidence="5" type="ORF">HK439_07230</name>
</gene>
<evidence type="ECO:0000256" key="3">
    <source>
        <dbReference type="ARBA" id="ARBA00023163"/>
    </source>
</evidence>
<dbReference type="InterPro" id="IPR036390">
    <property type="entry name" value="WH_DNA-bd_sf"/>
</dbReference>
<dbReference type="PANTHER" id="PTHR42756">
    <property type="entry name" value="TRANSCRIPTIONAL REGULATOR, MARR"/>
    <property type="match status" value="1"/>
</dbReference>
<dbReference type="PRINTS" id="PR00598">
    <property type="entry name" value="HTHMARR"/>
</dbReference>
<proteinExistence type="predicted"/>
<evidence type="ECO:0000259" key="4">
    <source>
        <dbReference type="PROSITE" id="PS50995"/>
    </source>
</evidence>
<keyword evidence="1" id="KW-0805">Transcription regulation</keyword>
<reference evidence="5" key="1">
    <citation type="submission" date="2020-05" db="EMBL/GenBank/DDBJ databases">
        <title>Identification of trans-AT polyketide cluster in two marine bacteria, producers of a novel glutaramide-containing polyketide sesbanimide D and analogs.</title>
        <authorList>
            <person name="Kacar D."/>
            <person name="Rodriguez P."/>
            <person name="Canedo L."/>
            <person name="Gonzalez E."/>
            <person name="Galan B."/>
            <person name="De La Calle F."/>
            <person name="Garcia J.L."/>
        </authorList>
    </citation>
    <scope>NUCLEOTIDE SEQUENCE</scope>
    <source>
        <strain evidence="5">PHM038</strain>
    </source>
</reference>
<protein>
    <submittedName>
        <fullName evidence="5">MarR family transcriptional regulator</fullName>
    </submittedName>
</protein>
<dbReference type="GO" id="GO:0003677">
    <property type="term" value="F:DNA binding"/>
    <property type="evidence" value="ECO:0007669"/>
    <property type="project" value="UniProtKB-KW"/>
</dbReference>
<dbReference type="InterPro" id="IPR036388">
    <property type="entry name" value="WH-like_DNA-bd_sf"/>
</dbReference>
<dbReference type="RefSeq" id="WP_190290725.1">
    <property type="nucleotide sequence ID" value="NZ_JABFCZ010000007.1"/>
</dbReference>
<dbReference type="SMART" id="SM00347">
    <property type="entry name" value="HTH_MARR"/>
    <property type="match status" value="1"/>
</dbReference>
<dbReference type="Proteomes" id="UP000598467">
    <property type="component" value="Unassembled WGS sequence"/>
</dbReference>
<evidence type="ECO:0000256" key="1">
    <source>
        <dbReference type="ARBA" id="ARBA00023015"/>
    </source>
</evidence>
<keyword evidence="3" id="KW-0804">Transcription</keyword>
<dbReference type="InterPro" id="IPR000835">
    <property type="entry name" value="HTH_MarR-typ"/>
</dbReference>
<dbReference type="GO" id="GO:0003700">
    <property type="term" value="F:DNA-binding transcription factor activity"/>
    <property type="evidence" value="ECO:0007669"/>
    <property type="project" value="InterPro"/>
</dbReference>
<comment type="caution">
    <text evidence="5">The sequence shown here is derived from an EMBL/GenBank/DDBJ whole genome shotgun (WGS) entry which is preliminary data.</text>
</comment>
<dbReference type="PROSITE" id="PS50995">
    <property type="entry name" value="HTH_MARR_2"/>
    <property type="match status" value="1"/>
</dbReference>
<dbReference type="Gene3D" id="1.10.10.10">
    <property type="entry name" value="Winged helix-like DNA-binding domain superfamily/Winged helix DNA-binding domain"/>
    <property type="match status" value="1"/>
</dbReference>
<dbReference type="AlphaFoldDB" id="A0A926P3L7"/>
<evidence type="ECO:0000256" key="2">
    <source>
        <dbReference type="ARBA" id="ARBA00023125"/>
    </source>
</evidence>
<organism evidence="5 6">
    <name type="scientific">Roseibium aggregatum</name>
    <dbReference type="NCBI Taxonomy" id="187304"/>
    <lineage>
        <taxon>Bacteria</taxon>
        <taxon>Pseudomonadati</taxon>
        <taxon>Pseudomonadota</taxon>
        <taxon>Alphaproteobacteria</taxon>
        <taxon>Hyphomicrobiales</taxon>
        <taxon>Stappiaceae</taxon>
        <taxon>Roseibium</taxon>
    </lineage>
</organism>
<name>A0A926P3L7_9HYPH</name>
<evidence type="ECO:0000313" key="5">
    <source>
        <dbReference type="EMBL" id="MBD1546047.1"/>
    </source>
</evidence>
<dbReference type="Pfam" id="PF01047">
    <property type="entry name" value="MarR"/>
    <property type="match status" value="1"/>
</dbReference>
<sequence length="161" mass="18039">MQENLKSDATCEERSYGGLENMSGFLISLAQAYVFEHFSEELTPKGMRPAQISALILIRENPGIRHGELAEMLKLKLAYTTKLIKSFEADGWVRREQSEEDRRAIQLYLTPEGAAFVDAMKPVLTESDAARPSGLTARETQQLMRLLRKYLGMDVPGATAD</sequence>